<dbReference type="GO" id="GO:0005737">
    <property type="term" value="C:cytoplasm"/>
    <property type="evidence" value="ECO:0007669"/>
    <property type="project" value="UniProtKB-SubCell"/>
</dbReference>
<dbReference type="InterPro" id="IPR000631">
    <property type="entry name" value="CARKD"/>
</dbReference>
<evidence type="ECO:0000256" key="7">
    <source>
        <dbReference type="ARBA" id="ARBA00023239"/>
    </source>
</evidence>
<evidence type="ECO:0000256" key="5">
    <source>
        <dbReference type="ARBA" id="ARBA00022857"/>
    </source>
</evidence>
<dbReference type="PROSITE" id="PS01050">
    <property type="entry name" value="YJEF_C_2"/>
    <property type="match status" value="1"/>
</dbReference>
<protein>
    <recommendedName>
        <fullName evidence="9">ATP-dependent (S)-NAD(P)H-hydrate dehydratase</fullName>
        <ecNumber evidence="9">4.2.1.93</ecNumber>
    </recommendedName>
    <alternativeName>
        <fullName evidence="9">ATP-dependent NAD(P)HX dehydratase</fullName>
    </alternativeName>
</protein>
<comment type="subcellular location">
    <subcellularLocation>
        <location evidence="9">Cytoplasm</location>
    </subcellularLocation>
</comment>
<evidence type="ECO:0000259" key="11">
    <source>
        <dbReference type="PROSITE" id="PS51383"/>
    </source>
</evidence>
<dbReference type="HAMAP" id="MF_01965">
    <property type="entry name" value="NADHX_dehydratase"/>
    <property type="match status" value="1"/>
</dbReference>
<dbReference type="PROSITE" id="PS51383">
    <property type="entry name" value="YJEF_C_3"/>
    <property type="match status" value="1"/>
</dbReference>
<feature type="binding site" evidence="9">
    <location>
        <begin position="234"/>
        <end position="238"/>
    </location>
    <ligand>
        <name>ATP</name>
        <dbReference type="ChEBI" id="CHEBI:30616"/>
    </ligand>
</feature>
<dbReference type="NCBIfam" id="TIGR00196">
    <property type="entry name" value="yjeF_cterm"/>
    <property type="match status" value="1"/>
</dbReference>
<dbReference type="GO" id="GO:0046496">
    <property type="term" value="P:nicotinamide nucleotide metabolic process"/>
    <property type="evidence" value="ECO:0007669"/>
    <property type="project" value="UniProtKB-UniRule"/>
</dbReference>
<dbReference type="FunFam" id="3.40.1190.20:FF:000043">
    <property type="entry name" value="ATP-dependent (S)-NAD(P)H-hydrate dehydratase"/>
    <property type="match status" value="1"/>
</dbReference>
<feature type="binding site" evidence="9">
    <location>
        <begin position="192"/>
        <end position="198"/>
    </location>
    <ligand>
        <name>(6S)-NADPHX</name>
        <dbReference type="ChEBI" id="CHEBI:64076"/>
    </ligand>
</feature>
<comment type="function">
    <text evidence="9">Catalyzes the dehydration of the S-form of NAD(P)HX at the expense of ATP, which is converted to ADP. Together with NAD(P)HX epimerase, which catalyzes the epimerization of the S- and R-forms, the enzyme allows the repair of both epimers of NAD(P)HX, a damaged form of NAD(P)H that is a result of enzymatic or heat-dependent hydration.</text>
</comment>
<organism evidence="12 13">
    <name type="scientific">Sarocladium strictum</name>
    <name type="common">Black bundle disease fungus</name>
    <name type="synonym">Acremonium strictum</name>
    <dbReference type="NCBI Taxonomy" id="5046"/>
    <lineage>
        <taxon>Eukaryota</taxon>
        <taxon>Fungi</taxon>
        <taxon>Dikarya</taxon>
        <taxon>Ascomycota</taxon>
        <taxon>Pezizomycotina</taxon>
        <taxon>Sordariomycetes</taxon>
        <taxon>Hypocreomycetidae</taxon>
        <taxon>Hypocreales</taxon>
        <taxon>Sarocladiaceae</taxon>
        <taxon>Sarocladium</taxon>
    </lineage>
</organism>
<dbReference type="GO" id="GO:0005524">
    <property type="term" value="F:ATP binding"/>
    <property type="evidence" value="ECO:0007669"/>
    <property type="project" value="UniProtKB-KW"/>
</dbReference>
<dbReference type="Pfam" id="PF01256">
    <property type="entry name" value="Carb_kinase"/>
    <property type="match status" value="1"/>
</dbReference>
<dbReference type="Gene3D" id="3.40.1190.20">
    <property type="match status" value="1"/>
</dbReference>
<name>A0AA39GTJ1_SARSR</name>
<proteinExistence type="inferred from homology"/>
<dbReference type="SUPFAM" id="SSF53613">
    <property type="entry name" value="Ribokinase-like"/>
    <property type="match status" value="1"/>
</dbReference>
<keyword evidence="5" id="KW-0521">NADP</keyword>
<feature type="compositionally biased region" description="Polar residues" evidence="10">
    <location>
        <begin position="95"/>
        <end position="112"/>
    </location>
</feature>
<evidence type="ECO:0000256" key="4">
    <source>
        <dbReference type="ARBA" id="ARBA00022840"/>
    </source>
</evidence>
<dbReference type="EMBL" id="JAPDFR010000001">
    <property type="protein sequence ID" value="KAK0392488.1"/>
    <property type="molecule type" value="Genomic_DNA"/>
</dbReference>
<evidence type="ECO:0000256" key="3">
    <source>
        <dbReference type="ARBA" id="ARBA00022741"/>
    </source>
</evidence>
<feature type="binding site" evidence="9">
    <location>
        <begin position="253"/>
        <end position="262"/>
    </location>
    <ligand>
        <name>ATP</name>
        <dbReference type="ChEBI" id="CHEBI:30616"/>
    </ligand>
</feature>
<dbReference type="EC" id="4.2.1.93" evidence="9"/>
<reference evidence="12" key="1">
    <citation type="submission" date="2022-10" db="EMBL/GenBank/DDBJ databases">
        <title>Determination and structural analysis of whole genome sequence of Sarocladium strictum F4-1.</title>
        <authorList>
            <person name="Hu L."/>
            <person name="Jiang Y."/>
        </authorList>
    </citation>
    <scope>NUCLEOTIDE SEQUENCE</scope>
    <source>
        <strain evidence="12">F4-1</strain>
    </source>
</reference>
<comment type="caution">
    <text evidence="12">The sequence shown here is derived from an EMBL/GenBank/DDBJ whole genome shotgun (WGS) entry which is preliminary data.</text>
</comment>
<evidence type="ECO:0000256" key="6">
    <source>
        <dbReference type="ARBA" id="ARBA00023027"/>
    </source>
</evidence>
<keyword evidence="7 9" id="KW-0456">Lyase</keyword>
<comment type="similarity">
    <text evidence="9">Belongs to the NnrD/CARKD family.</text>
</comment>
<evidence type="ECO:0000256" key="2">
    <source>
        <dbReference type="ARBA" id="ARBA00022553"/>
    </source>
</evidence>
<accession>A0AA39GTJ1</accession>
<dbReference type="Proteomes" id="UP001175261">
    <property type="component" value="Unassembled WGS sequence"/>
</dbReference>
<keyword evidence="13" id="KW-1185">Reference proteome</keyword>
<comment type="catalytic activity">
    <reaction evidence="8 9">
        <text>(6S)-NADPHX + ATP = ADP + phosphate + NADPH + H(+)</text>
        <dbReference type="Rhea" id="RHEA:32231"/>
        <dbReference type="ChEBI" id="CHEBI:15378"/>
        <dbReference type="ChEBI" id="CHEBI:30616"/>
        <dbReference type="ChEBI" id="CHEBI:43474"/>
        <dbReference type="ChEBI" id="CHEBI:57783"/>
        <dbReference type="ChEBI" id="CHEBI:64076"/>
        <dbReference type="ChEBI" id="CHEBI:456216"/>
        <dbReference type="EC" id="4.2.1.93"/>
    </reaction>
</comment>
<feature type="domain" description="YjeF C-terminal" evidence="11">
    <location>
        <begin position="17"/>
        <end position="339"/>
    </location>
</feature>
<dbReference type="CDD" id="cd01171">
    <property type="entry name" value="YXKO-related"/>
    <property type="match status" value="1"/>
</dbReference>
<keyword evidence="6 9" id="KW-0520">NAD</keyword>
<evidence type="ECO:0000256" key="9">
    <source>
        <dbReference type="HAMAP-Rule" id="MF_03157"/>
    </source>
</evidence>
<evidence type="ECO:0000313" key="12">
    <source>
        <dbReference type="EMBL" id="KAK0392488.1"/>
    </source>
</evidence>
<dbReference type="GO" id="GO:0047453">
    <property type="term" value="F:ATP-dependent NAD(P)H-hydrate dehydratase activity"/>
    <property type="evidence" value="ECO:0007669"/>
    <property type="project" value="UniProtKB-UniRule"/>
</dbReference>
<evidence type="ECO:0000256" key="10">
    <source>
        <dbReference type="SAM" id="MobiDB-lite"/>
    </source>
</evidence>
<dbReference type="InterPro" id="IPR017953">
    <property type="entry name" value="Carbohydrate_kinase_pred_CS"/>
</dbReference>
<evidence type="ECO:0000313" key="13">
    <source>
        <dbReference type="Proteomes" id="UP001175261"/>
    </source>
</evidence>
<keyword evidence="4 9" id="KW-0067">ATP-binding</keyword>
<dbReference type="AlphaFoldDB" id="A0AA39GTJ1"/>
<keyword evidence="1 9" id="KW-0963">Cytoplasm</keyword>
<keyword evidence="2 9" id="KW-0597">Phosphoprotein</keyword>
<dbReference type="GO" id="GO:0110051">
    <property type="term" value="P:metabolite repair"/>
    <property type="evidence" value="ECO:0007669"/>
    <property type="project" value="TreeGrafter"/>
</dbReference>
<comment type="catalytic activity">
    <reaction evidence="9">
        <text>(6S)-NADHX + ATP = ADP + phosphate + NADH + H(+)</text>
        <dbReference type="Rhea" id="RHEA:19017"/>
        <dbReference type="ChEBI" id="CHEBI:15378"/>
        <dbReference type="ChEBI" id="CHEBI:30616"/>
        <dbReference type="ChEBI" id="CHEBI:43474"/>
        <dbReference type="ChEBI" id="CHEBI:57945"/>
        <dbReference type="ChEBI" id="CHEBI:64074"/>
        <dbReference type="ChEBI" id="CHEBI:456216"/>
        <dbReference type="EC" id="4.2.1.93"/>
    </reaction>
</comment>
<dbReference type="PANTHER" id="PTHR12592:SF0">
    <property type="entry name" value="ATP-DEPENDENT (S)-NAD(P)H-HYDRATE DEHYDRATASE"/>
    <property type="match status" value="1"/>
</dbReference>
<dbReference type="PANTHER" id="PTHR12592">
    <property type="entry name" value="ATP-DEPENDENT (S)-NAD(P)H-HYDRATE DEHYDRATASE FAMILY MEMBER"/>
    <property type="match status" value="1"/>
</dbReference>
<comment type="cofactor">
    <cofactor evidence="9">
        <name>Mg(2+)</name>
        <dbReference type="ChEBI" id="CHEBI:18420"/>
    </cofactor>
</comment>
<feature type="binding site" evidence="9">
    <location>
        <position position="139"/>
    </location>
    <ligand>
        <name>(6S)-NADPHX</name>
        <dbReference type="ChEBI" id="CHEBI:64076"/>
    </ligand>
</feature>
<sequence length="352" mass="37325">MTADPAKPDMSATTKDVLAKVQRMIPPLLETFHKGQLGRVAVIGGSKDYTGAPYFSAMASARLGCDMSHIICTPEAGAVIKTYSPNLMVHPLMRQSPTTSDQPSTASSNSKNVELDPERVSAEIIDMLPRLHVLVVGPGLGRDSLMHATVARVIKAARTAGMPVVIDADALQIVQNNPEIVRGYEGAVLTPNVVEFKRLCDALGIKDEAAKGKSETERVETLARALDGVTVVQKGGKDYISNGVTTLADDLVGGRKRSGGQGDTLTGSIATFLGWRKAYLDGLWDVGQNKLDAKEMIGLAAFGGSAITRECSRLAFLKKGRSLQASDLTDEVHVAFMNLFGEVDADAGGSCP</sequence>
<gene>
    <name evidence="12" type="ORF">NLU13_1983</name>
</gene>
<evidence type="ECO:0000256" key="1">
    <source>
        <dbReference type="ARBA" id="ARBA00022490"/>
    </source>
</evidence>
<feature type="region of interest" description="Disordered" evidence="10">
    <location>
        <begin position="93"/>
        <end position="115"/>
    </location>
</feature>
<evidence type="ECO:0000256" key="8">
    <source>
        <dbReference type="ARBA" id="ARBA00047472"/>
    </source>
</evidence>
<dbReference type="InterPro" id="IPR029056">
    <property type="entry name" value="Ribokinase-like"/>
</dbReference>
<feature type="binding site" evidence="9">
    <location>
        <position position="263"/>
    </location>
    <ligand>
        <name>(6S)-NADPHX</name>
        <dbReference type="ChEBI" id="CHEBI:64076"/>
    </ligand>
</feature>
<keyword evidence="3 9" id="KW-0547">Nucleotide-binding</keyword>